<evidence type="ECO:0008006" key="3">
    <source>
        <dbReference type="Google" id="ProtNLM"/>
    </source>
</evidence>
<reference evidence="2" key="1">
    <citation type="submission" date="2017-09" db="EMBL/GenBank/DDBJ databases">
        <title>Depth-based differentiation of microbial function through sediment-hosted aquifers and enrichment of novel symbionts in the deep terrestrial subsurface.</title>
        <authorList>
            <person name="Probst A.J."/>
            <person name="Ladd B."/>
            <person name="Jarett J.K."/>
            <person name="Geller-Mcgrath D.E."/>
            <person name="Sieber C.M.K."/>
            <person name="Emerson J.B."/>
            <person name="Anantharaman K."/>
            <person name="Thomas B.C."/>
            <person name="Malmstrom R."/>
            <person name="Stieglmeier M."/>
            <person name="Klingl A."/>
            <person name="Woyke T."/>
            <person name="Ryan C.M."/>
            <person name="Banfield J.F."/>
        </authorList>
    </citation>
    <scope>NUCLEOTIDE SEQUENCE [LARGE SCALE GENOMIC DNA]</scope>
</reference>
<dbReference type="EMBL" id="PFED01000174">
    <property type="protein sequence ID" value="PJE62573.1"/>
    <property type="molecule type" value="Genomic_DNA"/>
</dbReference>
<dbReference type="Proteomes" id="UP000229554">
    <property type="component" value="Unassembled WGS sequence"/>
</dbReference>
<comment type="caution">
    <text evidence="1">The sequence shown here is derived from an EMBL/GenBank/DDBJ whole genome shotgun (WGS) entry which is preliminary data.</text>
</comment>
<gene>
    <name evidence="1" type="ORF">COU88_04275</name>
</gene>
<dbReference type="Gene3D" id="3.90.550.10">
    <property type="entry name" value="Spore Coat Polysaccharide Biosynthesis Protein SpsA, Chain A"/>
    <property type="match status" value="1"/>
</dbReference>
<accession>A0A2M8KRP5</accession>
<dbReference type="InterPro" id="IPR029044">
    <property type="entry name" value="Nucleotide-diphossugar_trans"/>
</dbReference>
<protein>
    <recommendedName>
        <fullName evidence="3">Glycosyl transferase family 8</fullName>
    </recommendedName>
</protein>
<dbReference type="SUPFAM" id="SSF53448">
    <property type="entry name" value="Nucleotide-diphospho-sugar transferases"/>
    <property type="match status" value="1"/>
</dbReference>
<evidence type="ECO:0000313" key="2">
    <source>
        <dbReference type="Proteomes" id="UP000229554"/>
    </source>
</evidence>
<organism evidence="1 2">
    <name type="scientific">Candidatus Roizmanbacteria bacterium CG10_big_fil_rev_8_21_14_0_10_39_6</name>
    <dbReference type="NCBI Taxonomy" id="1974853"/>
    <lineage>
        <taxon>Bacteria</taxon>
        <taxon>Candidatus Roizmaniibacteriota</taxon>
    </lineage>
</organism>
<sequence>MKNAIITSIDSHYGDFLIHHWLTSLKANVKLNSVDVVILDFGLTHSQLKTLIKEKVIVVPCKQTGHIVNTRFIELLHFLEQNAYDQILFVDGGDIIFQDDILHLFDQDKDIFRAVKLDLEVLFYEVFIPRNFDKQEGKKMYEYLKSKPVLNAGFILGPRRKFIHMCKRMNEAIINKNVYGPDQVALNYFLYQEGVKLLNRTYNFMITTANEGFDIKKGTFYFNSGEKIVVVHNAGHDRFLRPIKNFGYGENCNTLNPFVYHLRRSFFKLVGMIKRRQE</sequence>
<evidence type="ECO:0000313" key="1">
    <source>
        <dbReference type="EMBL" id="PJE62573.1"/>
    </source>
</evidence>
<dbReference type="AlphaFoldDB" id="A0A2M8KRP5"/>
<proteinExistence type="predicted"/>
<name>A0A2M8KRP5_9BACT</name>